<evidence type="ECO:0000256" key="12">
    <source>
        <dbReference type="ARBA" id="ARBA00023139"/>
    </source>
</evidence>
<proteinExistence type="inferred from homology"/>
<keyword evidence="11" id="KW-0472">Membrane</keyword>
<dbReference type="InterPro" id="IPR049712">
    <property type="entry name" value="Poly_export"/>
</dbReference>
<keyword evidence="13" id="KW-0998">Cell outer membrane</keyword>
<feature type="domain" description="Polysaccharide export protein N-terminal" evidence="16">
    <location>
        <begin position="56"/>
        <end position="136"/>
    </location>
</feature>
<dbReference type="GO" id="GO:0009279">
    <property type="term" value="C:cell outer membrane"/>
    <property type="evidence" value="ECO:0007669"/>
    <property type="project" value="UniProtKB-SubCell"/>
</dbReference>
<dbReference type="Pfam" id="PF22461">
    <property type="entry name" value="SLBB_2"/>
    <property type="match status" value="1"/>
</dbReference>
<evidence type="ECO:0000256" key="2">
    <source>
        <dbReference type="ARBA" id="ARBA00009450"/>
    </source>
</evidence>
<evidence type="ECO:0000256" key="11">
    <source>
        <dbReference type="ARBA" id="ARBA00023136"/>
    </source>
</evidence>
<dbReference type="PANTHER" id="PTHR33619:SF3">
    <property type="entry name" value="POLYSACCHARIDE EXPORT PROTEIN GFCE-RELATED"/>
    <property type="match status" value="1"/>
</dbReference>
<dbReference type="AlphaFoldDB" id="A0A2S7Z6M5"/>
<comment type="caution">
    <text evidence="18">The sequence shown here is derived from an EMBL/GenBank/DDBJ whole genome shotgun (WGS) entry which is preliminary data.</text>
</comment>
<accession>A0A2S7Z6M5</accession>
<evidence type="ECO:0000259" key="17">
    <source>
        <dbReference type="Pfam" id="PF22461"/>
    </source>
</evidence>
<dbReference type="Proteomes" id="UP000237916">
    <property type="component" value="Unassembled WGS sequence"/>
</dbReference>
<evidence type="ECO:0000256" key="1">
    <source>
        <dbReference type="ARBA" id="ARBA00004571"/>
    </source>
</evidence>
<feature type="chain" id="PRO_5015580449" evidence="15">
    <location>
        <begin position="22"/>
        <end position="249"/>
    </location>
</feature>
<dbReference type="STRING" id="1298594.GCA_001312465_00064"/>
<keyword evidence="5" id="KW-0762">Sugar transport</keyword>
<evidence type="ECO:0000256" key="6">
    <source>
        <dbReference type="ARBA" id="ARBA00022692"/>
    </source>
</evidence>
<dbReference type="InterPro" id="IPR003715">
    <property type="entry name" value="Poly_export_N"/>
</dbReference>
<protein>
    <submittedName>
        <fullName evidence="18">Polysaccharide export protein</fullName>
    </submittedName>
</protein>
<dbReference type="OrthoDB" id="8291at2"/>
<dbReference type="GO" id="GO:0006811">
    <property type="term" value="P:monoatomic ion transport"/>
    <property type="evidence" value="ECO:0007669"/>
    <property type="project" value="UniProtKB-KW"/>
</dbReference>
<keyword evidence="4" id="KW-1134">Transmembrane beta strand</keyword>
<evidence type="ECO:0000259" key="16">
    <source>
        <dbReference type="Pfam" id="PF02563"/>
    </source>
</evidence>
<dbReference type="GO" id="GO:0046930">
    <property type="term" value="C:pore complex"/>
    <property type="evidence" value="ECO:0007669"/>
    <property type="project" value="UniProtKB-KW"/>
</dbReference>
<keyword evidence="10" id="KW-0626">Porin</keyword>
<evidence type="ECO:0000256" key="14">
    <source>
        <dbReference type="ARBA" id="ARBA00023288"/>
    </source>
</evidence>
<dbReference type="Pfam" id="PF02563">
    <property type="entry name" value="Poly_export"/>
    <property type="match status" value="1"/>
</dbReference>
<reference evidence="18 19" key="1">
    <citation type="submission" date="2018-01" db="EMBL/GenBank/DDBJ databases">
        <title>Draft genome sequences of clinical isolates and type strains of oral Veillonella including Veillonella infantum sp., nov.</title>
        <authorList>
            <person name="Mashima I."/>
            <person name="Liao Y.-C."/>
            <person name="Sabharwal A."/>
            <person name="Haase E.M."/>
            <person name="Nakazawa F."/>
            <person name="Scannapieco F.A."/>
        </authorList>
    </citation>
    <scope>NUCLEOTIDE SEQUENCE [LARGE SCALE GENOMIC DNA]</scope>
    <source>
        <strain evidence="18 19">JCM 15641</strain>
    </source>
</reference>
<evidence type="ECO:0000256" key="9">
    <source>
        <dbReference type="ARBA" id="ARBA00023065"/>
    </source>
</evidence>
<dbReference type="Gene3D" id="3.30.1950.10">
    <property type="entry name" value="wza like domain"/>
    <property type="match status" value="1"/>
</dbReference>
<keyword evidence="14" id="KW-0449">Lipoprotein</keyword>
<organism evidence="18 19">
    <name type="scientific">Veillonella denticariosi JCM 15641</name>
    <dbReference type="NCBI Taxonomy" id="1298594"/>
    <lineage>
        <taxon>Bacteria</taxon>
        <taxon>Bacillati</taxon>
        <taxon>Bacillota</taxon>
        <taxon>Negativicutes</taxon>
        <taxon>Veillonellales</taxon>
        <taxon>Veillonellaceae</taxon>
        <taxon>Veillonella</taxon>
    </lineage>
</organism>
<evidence type="ECO:0000256" key="15">
    <source>
        <dbReference type="SAM" id="SignalP"/>
    </source>
</evidence>
<feature type="signal peptide" evidence="15">
    <location>
        <begin position="1"/>
        <end position="21"/>
    </location>
</feature>
<dbReference type="GO" id="GO:0015159">
    <property type="term" value="F:polysaccharide transmembrane transporter activity"/>
    <property type="evidence" value="ECO:0007669"/>
    <property type="project" value="InterPro"/>
</dbReference>
<keyword evidence="3" id="KW-0813">Transport</keyword>
<keyword evidence="7 15" id="KW-0732">Signal</keyword>
<keyword evidence="8" id="KW-0625">Polysaccharide transport</keyword>
<evidence type="ECO:0000256" key="5">
    <source>
        <dbReference type="ARBA" id="ARBA00022597"/>
    </source>
</evidence>
<evidence type="ECO:0000256" key="4">
    <source>
        <dbReference type="ARBA" id="ARBA00022452"/>
    </source>
</evidence>
<dbReference type="GO" id="GO:0015288">
    <property type="term" value="F:porin activity"/>
    <property type="evidence" value="ECO:0007669"/>
    <property type="project" value="UniProtKB-KW"/>
</dbReference>
<comment type="subcellular location">
    <subcellularLocation>
        <location evidence="1">Cell outer membrane</location>
        <topology evidence="1">Multi-pass membrane protein</topology>
    </subcellularLocation>
</comment>
<evidence type="ECO:0000256" key="10">
    <source>
        <dbReference type="ARBA" id="ARBA00023114"/>
    </source>
</evidence>
<evidence type="ECO:0000256" key="3">
    <source>
        <dbReference type="ARBA" id="ARBA00022448"/>
    </source>
</evidence>
<feature type="domain" description="SLBB" evidence="17">
    <location>
        <begin position="142"/>
        <end position="220"/>
    </location>
</feature>
<keyword evidence="9" id="KW-0406">Ion transport</keyword>
<sequence length="249" mass="27337">MNRKQCMIMAAFICVTGTAMSAPVNVSQQHDYSKTNKIAENQVNAPLESSATAVSSDKEYRLRQGDELSIQVVQQADLGTRNGQDIVYAVRPDGYVTFPMVGPVKADGLTVDEFTAQLQQGLSRYIVNPDISVNVTKLGGVRVYVFGEINKPGAYTLTKSSTVIDAIGAAGSFNWDTAKKKIYLIHQNDPEKPIAINLNKMLQTGDMSENYVMREGDILYLTKNSRINFARDIAPILTGAYMVSRIGKD</sequence>
<dbReference type="RefSeq" id="WP_038114517.1">
    <property type="nucleotide sequence ID" value="NZ_PPDB01000007.1"/>
</dbReference>
<dbReference type="EMBL" id="PPDB01000007">
    <property type="protein sequence ID" value="PQL18893.1"/>
    <property type="molecule type" value="Genomic_DNA"/>
</dbReference>
<gene>
    <name evidence="18" type="ORF">VEHSUH05_05830</name>
</gene>
<comment type="similarity">
    <text evidence="2">Belongs to the BexD/CtrA/VexA family.</text>
</comment>
<dbReference type="InterPro" id="IPR054765">
    <property type="entry name" value="SLBB_dom"/>
</dbReference>
<name>A0A2S7Z6M5_9FIRM</name>
<dbReference type="PANTHER" id="PTHR33619">
    <property type="entry name" value="POLYSACCHARIDE EXPORT PROTEIN GFCE-RELATED"/>
    <property type="match status" value="1"/>
</dbReference>
<evidence type="ECO:0000256" key="8">
    <source>
        <dbReference type="ARBA" id="ARBA00023047"/>
    </source>
</evidence>
<dbReference type="Gene3D" id="3.10.560.10">
    <property type="entry name" value="Outer membrane lipoprotein wza domain like"/>
    <property type="match status" value="1"/>
</dbReference>
<evidence type="ECO:0000256" key="13">
    <source>
        <dbReference type="ARBA" id="ARBA00023237"/>
    </source>
</evidence>
<evidence type="ECO:0000313" key="18">
    <source>
        <dbReference type="EMBL" id="PQL18893.1"/>
    </source>
</evidence>
<keyword evidence="12" id="KW-0564">Palmitate</keyword>
<keyword evidence="6" id="KW-0812">Transmembrane</keyword>
<evidence type="ECO:0000256" key="7">
    <source>
        <dbReference type="ARBA" id="ARBA00022729"/>
    </source>
</evidence>
<evidence type="ECO:0000313" key="19">
    <source>
        <dbReference type="Proteomes" id="UP000237916"/>
    </source>
</evidence>
<keyword evidence="19" id="KW-1185">Reference proteome</keyword>